<protein>
    <submittedName>
        <fullName evidence="2">Uncharacterized protein</fullName>
    </submittedName>
</protein>
<reference evidence="3" key="1">
    <citation type="journal article" date="2019" name="Int. J. Syst. Evol. Microbiol.">
        <title>The Global Catalogue of Microorganisms (GCM) 10K type strain sequencing project: providing services to taxonomists for standard genome sequencing and annotation.</title>
        <authorList>
            <consortium name="The Broad Institute Genomics Platform"/>
            <consortium name="The Broad Institute Genome Sequencing Center for Infectious Disease"/>
            <person name="Wu L."/>
            <person name="Ma J."/>
        </authorList>
    </citation>
    <scope>NUCLEOTIDE SEQUENCE [LARGE SCALE GENOMIC DNA]</scope>
    <source>
        <strain evidence="3">JCM 17805</strain>
    </source>
</reference>
<evidence type="ECO:0000313" key="2">
    <source>
        <dbReference type="EMBL" id="GAA4651930.1"/>
    </source>
</evidence>
<accession>A0ABP8V7D9</accession>
<comment type="caution">
    <text evidence="2">The sequence shown here is derived from an EMBL/GenBank/DDBJ whole genome shotgun (WGS) entry which is preliminary data.</text>
</comment>
<dbReference type="RefSeq" id="WP_345198400.1">
    <property type="nucleotide sequence ID" value="NZ_BAABFL010000466.1"/>
</dbReference>
<evidence type="ECO:0000256" key="1">
    <source>
        <dbReference type="SAM" id="MobiDB-lite"/>
    </source>
</evidence>
<organism evidence="2 3">
    <name type="scientific">Kistimonas scapharcae</name>
    <dbReference type="NCBI Taxonomy" id="1036133"/>
    <lineage>
        <taxon>Bacteria</taxon>
        <taxon>Pseudomonadati</taxon>
        <taxon>Pseudomonadota</taxon>
        <taxon>Gammaproteobacteria</taxon>
        <taxon>Oceanospirillales</taxon>
        <taxon>Endozoicomonadaceae</taxon>
        <taxon>Kistimonas</taxon>
    </lineage>
</organism>
<sequence>MSIEKLSFQDKLSIFKAYDRSASTKPDIKGELNGKFVTQEGTGSVLSTALIFGSLAPSIEKRKVSSGDECDIELKLTDSPSAGENESLEAGVDNDSGRLGGNKASWMTWDTIQTDIDKLECELEEYIAKAESDLKSCSKDEGFYHSTADEKNVSVTERVDALRMPLTHSYYALAFDLDLEDEDTGNSDGFAMEDEVAVFDARTRAQQAMKDFDLFTDSDENVDFLEPMDNATVSERTVAEVPVKEAVSKHLTESKIKNEDFKGHVGRMKAFFEAASAA</sequence>
<gene>
    <name evidence="2" type="ORF">GCM10023116_42140</name>
</gene>
<evidence type="ECO:0000313" key="3">
    <source>
        <dbReference type="Proteomes" id="UP001500604"/>
    </source>
</evidence>
<dbReference type="EMBL" id="BAABFL010000466">
    <property type="protein sequence ID" value="GAA4651930.1"/>
    <property type="molecule type" value="Genomic_DNA"/>
</dbReference>
<name>A0ABP8V7D9_9GAMM</name>
<dbReference type="Proteomes" id="UP001500604">
    <property type="component" value="Unassembled WGS sequence"/>
</dbReference>
<keyword evidence="3" id="KW-1185">Reference proteome</keyword>
<proteinExistence type="predicted"/>
<feature type="region of interest" description="Disordered" evidence="1">
    <location>
        <begin position="77"/>
        <end position="96"/>
    </location>
</feature>